<dbReference type="EMBL" id="GEEE01003642">
    <property type="protein sequence ID" value="JAP59583.1"/>
    <property type="molecule type" value="Transcribed_RNA"/>
</dbReference>
<dbReference type="PANTHER" id="PTHR21016:SF4">
    <property type="entry name" value="TM2 DOMAIN-CONTAINING PROTEIN 2"/>
    <property type="match status" value="1"/>
</dbReference>
<keyword evidence="7" id="KW-0325">Glycoprotein</keyword>
<keyword evidence="6 8" id="KW-0472">Membrane</keyword>
<protein>
    <submittedName>
        <fullName evidence="10">TM2 domain-containing protein 2</fullName>
    </submittedName>
</protein>
<evidence type="ECO:0000256" key="2">
    <source>
        <dbReference type="ARBA" id="ARBA00008284"/>
    </source>
</evidence>
<proteinExistence type="inferred from homology"/>
<feature type="transmembrane region" description="Helical" evidence="8">
    <location>
        <begin position="31"/>
        <end position="50"/>
    </location>
</feature>
<dbReference type="AlphaFoldDB" id="A0A0V0J2T2"/>
<evidence type="ECO:0000256" key="3">
    <source>
        <dbReference type="ARBA" id="ARBA00022692"/>
    </source>
</evidence>
<dbReference type="EMBL" id="GEEE01011817">
    <property type="protein sequence ID" value="JAP51408.1"/>
    <property type="molecule type" value="Transcribed_RNA"/>
</dbReference>
<feature type="transmembrane region" description="Helical" evidence="8">
    <location>
        <begin position="189"/>
        <end position="210"/>
    </location>
</feature>
<evidence type="ECO:0000259" key="9">
    <source>
        <dbReference type="Pfam" id="PF05154"/>
    </source>
</evidence>
<name>A0A0V0J2T2_SCHSO</name>
<evidence type="ECO:0000256" key="7">
    <source>
        <dbReference type="ARBA" id="ARBA00023180"/>
    </source>
</evidence>
<keyword evidence="5 8" id="KW-1133">Transmembrane helix</keyword>
<evidence type="ECO:0000313" key="10">
    <source>
        <dbReference type="EMBL" id="JAP59583.1"/>
    </source>
</evidence>
<dbReference type="Pfam" id="PF05154">
    <property type="entry name" value="TM2"/>
    <property type="match status" value="1"/>
</dbReference>
<dbReference type="GO" id="GO:0016020">
    <property type="term" value="C:membrane"/>
    <property type="evidence" value="ECO:0007669"/>
    <property type="project" value="UniProtKB-SubCell"/>
</dbReference>
<evidence type="ECO:0000256" key="1">
    <source>
        <dbReference type="ARBA" id="ARBA00004141"/>
    </source>
</evidence>
<gene>
    <name evidence="10" type="primary">TM2D2</name>
    <name evidence="10" type="ORF">TR161726</name>
</gene>
<accession>A0A0V0J2T2</accession>
<dbReference type="InterPro" id="IPR007829">
    <property type="entry name" value="TM2"/>
</dbReference>
<feature type="transmembrane region" description="Helical" evidence="8">
    <location>
        <begin position="159"/>
        <end position="177"/>
    </location>
</feature>
<evidence type="ECO:0000256" key="6">
    <source>
        <dbReference type="ARBA" id="ARBA00023136"/>
    </source>
</evidence>
<comment type="subcellular location">
    <subcellularLocation>
        <location evidence="1">Membrane</location>
        <topology evidence="1">Multi-pass membrane protein</topology>
    </subcellularLocation>
</comment>
<keyword evidence="3 8" id="KW-0812">Transmembrane</keyword>
<feature type="domain" description="TM2" evidence="9">
    <location>
        <begin position="159"/>
        <end position="207"/>
    </location>
</feature>
<dbReference type="EMBL" id="GEEE01012144">
    <property type="protein sequence ID" value="JAP51081.1"/>
    <property type="molecule type" value="Transcribed_RNA"/>
</dbReference>
<evidence type="ECO:0000256" key="5">
    <source>
        <dbReference type="ARBA" id="ARBA00022989"/>
    </source>
</evidence>
<dbReference type="PANTHER" id="PTHR21016">
    <property type="entry name" value="BETA-AMYLOID BINDING PROTEIN-RELATED"/>
    <property type="match status" value="1"/>
</dbReference>
<evidence type="ECO:0000256" key="8">
    <source>
        <dbReference type="SAM" id="Phobius"/>
    </source>
</evidence>
<comment type="similarity">
    <text evidence="2">Belongs to the TM2 family.</text>
</comment>
<sequence>MPGSCFYFLDSSFLLLTLLLPLPLVLFSVMFWAALLPVCIFLMCTSAYMFDVPILHKEPPFTNTTAFFNESTGFVYDPNSPLVMCSYLSRHSMWCEPPEDLHGNKSLFLETTQGCYQWGGMKVDEVQLTSITCHALPDIECYGNRTFLLHDYPCLRYHGHYFLTTLLYSIFLGFLGVDRFCLGHLGTGVGKLLTVGGCGVWWLVDIFLLIHGDLRPADDSSWMPFL</sequence>
<keyword evidence="4" id="KW-0732">Signal</keyword>
<evidence type="ECO:0000256" key="4">
    <source>
        <dbReference type="ARBA" id="ARBA00022729"/>
    </source>
</evidence>
<dbReference type="EMBL" id="GEEE01019845">
    <property type="protein sequence ID" value="JAP43380.1"/>
    <property type="molecule type" value="Transcribed_RNA"/>
</dbReference>
<organism evidence="10">
    <name type="scientific">Schistocephalus solidus</name>
    <name type="common">Tapeworm</name>
    <dbReference type="NCBI Taxonomy" id="70667"/>
    <lineage>
        <taxon>Eukaryota</taxon>
        <taxon>Metazoa</taxon>
        <taxon>Spiralia</taxon>
        <taxon>Lophotrochozoa</taxon>
        <taxon>Platyhelminthes</taxon>
        <taxon>Cestoda</taxon>
        <taxon>Eucestoda</taxon>
        <taxon>Diphyllobothriidea</taxon>
        <taxon>Diphyllobothriidae</taxon>
        <taxon>Schistocephalus</taxon>
    </lineage>
</organism>
<dbReference type="InterPro" id="IPR050932">
    <property type="entry name" value="TM2D1-3-like"/>
</dbReference>
<reference evidence="10" key="1">
    <citation type="submission" date="2016-01" db="EMBL/GenBank/DDBJ databases">
        <title>Reference transcriptome for the parasite Schistocephalus solidus: insights into the molecular evolution of parasitism.</title>
        <authorList>
            <person name="Hebert F.O."/>
            <person name="Grambauer S."/>
            <person name="Barber I."/>
            <person name="Landry C.R."/>
            <person name="Aubin-Horth N."/>
        </authorList>
    </citation>
    <scope>NUCLEOTIDE SEQUENCE</scope>
</reference>